<evidence type="ECO:0000313" key="4">
    <source>
        <dbReference type="EMBL" id="MBB5745667.1"/>
    </source>
</evidence>
<dbReference type="Gene3D" id="3.40.30.10">
    <property type="entry name" value="Glutaredoxin"/>
    <property type="match status" value="1"/>
</dbReference>
<protein>
    <submittedName>
        <fullName evidence="4">Protein-disulfide isomerase</fullName>
    </submittedName>
</protein>
<dbReference type="Pfam" id="PF13462">
    <property type="entry name" value="Thioredoxin_4"/>
    <property type="match status" value="1"/>
</dbReference>
<evidence type="ECO:0000313" key="5">
    <source>
        <dbReference type="Proteomes" id="UP000545037"/>
    </source>
</evidence>
<dbReference type="PANTHER" id="PTHR13887">
    <property type="entry name" value="GLUTATHIONE S-TRANSFERASE KAPPA"/>
    <property type="match status" value="1"/>
</dbReference>
<dbReference type="InterPro" id="IPR012336">
    <property type="entry name" value="Thioredoxin-like_fold"/>
</dbReference>
<feature type="chain" id="PRO_5030752397" evidence="2">
    <location>
        <begin position="23"/>
        <end position="220"/>
    </location>
</feature>
<dbReference type="AlphaFoldDB" id="A0A7W9CI54"/>
<name>A0A7W9CI54_9CAUL</name>
<keyword evidence="4" id="KW-0413">Isomerase</keyword>
<comment type="similarity">
    <text evidence="1">Belongs to the thioredoxin family. DsbA subfamily.</text>
</comment>
<keyword evidence="2" id="KW-0732">Signal</keyword>
<keyword evidence="5" id="KW-1185">Reference proteome</keyword>
<dbReference type="Proteomes" id="UP000545037">
    <property type="component" value="Unassembled WGS sequence"/>
</dbReference>
<feature type="signal peptide" evidence="2">
    <location>
        <begin position="1"/>
        <end position="22"/>
    </location>
</feature>
<organism evidence="4 5">
    <name type="scientific">Brevundimonas variabilis</name>
    <dbReference type="NCBI Taxonomy" id="74312"/>
    <lineage>
        <taxon>Bacteria</taxon>
        <taxon>Pseudomonadati</taxon>
        <taxon>Pseudomonadota</taxon>
        <taxon>Alphaproteobacteria</taxon>
        <taxon>Caulobacterales</taxon>
        <taxon>Caulobacteraceae</taxon>
        <taxon>Brevundimonas</taxon>
    </lineage>
</organism>
<dbReference type="EMBL" id="JACHOR010000002">
    <property type="protein sequence ID" value="MBB5745667.1"/>
    <property type="molecule type" value="Genomic_DNA"/>
</dbReference>
<evidence type="ECO:0000256" key="1">
    <source>
        <dbReference type="ARBA" id="ARBA00005791"/>
    </source>
</evidence>
<dbReference type="CDD" id="cd02972">
    <property type="entry name" value="DsbA_family"/>
    <property type="match status" value="1"/>
</dbReference>
<feature type="domain" description="Thioredoxin-like fold" evidence="3">
    <location>
        <begin position="38"/>
        <end position="203"/>
    </location>
</feature>
<dbReference type="SUPFAM" id="SSF52833">
    <property type="entry name" value="Thioredoxin-like"/>
    <property type="match status" value="1"/>
</dbReference>
<reference evidence="4 5" key="1">
    <citation type="submission" date="2020-08" db="EMBL/GenBank/DDBJ databases">
        <title>Genomic Encyclopedia of Type Strains, Phase IV (KMG-IV): sequencing the most valuable type-strain genomes for metagenomic binning, comparative biology and taxonomic classification.</title>
        <authorList>
            <person name="Goeker M."/>
        </authorList>
    </citation>
    <scope>NUCLEOTIDE SEQUENCE [LARGE SCALE GENOMIC DNA]</scope>
    <source>
        <strain evidence="4 5">DSM 4737</strain>
    </source>
</reference>
<evidence type="ECO:0000256" key="2">
    <source>
        <dbReference type="SAM" id="SignalP"/>
    </source>
</evidence>
<dbReference type="InterPro" id="IPR036249">
    <property type="entry name" value="Thioredoxin-like_sf"/>
</dbReference>
<comment type="caution">
    <text evidence="4">The sequence shown here is derived from an EMBL/GenBank/DDBJ whole genome shotgun (WGS) entry which is preliminary data.</text>
</comment>
<proteinExistence type="inferred from homology"/>
<gene>
    <name evidence="4" type="ORF">GGR13_001251</name>
</gene>
<dbReference type="GO" id="GO:0016853">
    <property type="term" value="F:isomerase activity"/>
    <property type="evidence" value="ECO:0007669"/>
    <property type="project" value="UniProtKB-KW"/>
</dbReference>
<sequence>MIVRQIGVVFALMSMLGTTASAQSPIEAPRAALSVVTEADRVLGRADAPVTVIEYASFVCPHCAAWHQIVLPAFTTRFIDTGQARLVFRDLPTSPQTLSLPAAALARCAAPVNSFLVAKTLMEGQAALHAEGDPNTWMQAAAGKAGRPTSDLLACMNDRATQDALSTGVEAAIVGGIRGTPMFLVNGKLIEDSALDTLSTAIDTALVSTTTSRTPAVGDE</sequence>
<dbReference type="RefSeq" id="WP_183212638.1">
    <property type="nucleotide sequence ID" value="NZ_JACHOR010000002.1"/>
</dbReference>
<dbReference type="PANTHER" id="PTHR13887:SF56">
    <property type="entry name" value="THIOREDOXIN-LIKE REDUCTASE RV2466C"/>
    <property type="match status" value="1"/>
</dbReference>
<evidence type="ECO:0000259" key="3">
    <source>
        <dbReference type="Pfam" id="PF13462"/>
    </source>
</evidence>
<accession>A0A7W9CI54</accession>